<gene>
    <name evidence="2" type="ORF">SAMN05216270_12114</name>
</gene>
<dbReference type="Proteomes" id="UP000198949">
    <property type="component" value="Unassembled WGS sequence"/>
</dbReference>
<organism evidence="2 3">
    <name type="scientific">Glycomyces harbinensis</name>
    <dbReference type="NCBI Taxonomy" id="58114"/>
    <lineage>
        <taxon>Bacteria</taxon>
        <taxon>Bacillati</taxon>
        <taxon>Actinomycetota</taxon>
        <taxon>Actinomycetes</taxon>
        <taxon>Glycomycetales</taxon>
        <taxon>Glycomycetaceae</taxon>
        <taxon>Glycomyces</taxon>
    </lineage>
</organism>
<keyword evidence="1" id="KW-0812">Transmembrane</keyword>
<evidence type="ECO:0000313" key="3">
    <source>
        <dbReference type="Proteomes" id="UP000198949"/>
    </source>
</evidence>
<keyword evidence="1" id="KW-0472">Membrane</keyword>
<name>A0A1G7CT13_9ACTN</name>
<evidence type="ECO:0000313" key="2">
    <source>
        <dbReference type="EMBL" id="SDE42447.1"/>
    </source>
</evidence>
<keyword evidence="1" id="KW-1133">Transmembrane helix</keyword>
<protein>
    <submittedName>
        <fullName evidence="2">Uncharacterized protein</fullName>
    </submittedName>
</protein>
<feature type="transmembrane region" description="Helical" evidence="1">
    <location>
        <begin position="140"/>
        <end position="164"/>
    </location>
</feature>
<keyword evidence="3" id="KW-1185">Reference proteome</keyword>
<dbReference type="RefSeq" id="WP_091040232.1">
    <property type="nucleotide sequence ID" value="NZ_FNAD01000021.1"/>
</dbReference>
<feature type="transmembrane region" description="Helical" evidence="1">
    <location>
        <begin position="99"/>
        <end position="120"/>
    </location>
</feature>
<accession>A0A1G7CT13</accession>
<dbReference type="AlphaFoldDB" id="A0A1G7CT13"/>
<dbReference type="STRING" id="58114.SAMN05216270_12114"/>
<feature type="transmembrane region" description="Helical" evidence="1">
    <location>
        <begin position="32"/>
        <end position="52"/>
    </location>
</feature>
<proteinExistence type="predicted"/>
<dbReference type="EMBL" id="FNAD01000021">
    <property type="protein sequence ID" value="SDE42447.1"/>
    <property type="molecule type" value="Genomic_DNA"/>
</dbReference>
<evidence type="ECO:0000256" key="1">
    <source>
        <dbReference type="SAM" id="Phobius"/>
    </source>
</evidence>
<feature type="transmembrane region" description="Helical" evidence="1">
    <location>
        <begin position="72"/>
        <end position="92"/>
    </location>
</feature>
<dbReference type="OrthoDB" id="5186733at2"/>
<sequence>MRPLLTPPGVDAAPIEAVPGRARSWPPAGVRALQLLLLAEAAAVVWIWQWTWHGVQAYAWPGVDNALGERGLSYLLILAPAIPVNLLAAIWLDRGGRRAQLYLAASGGLAAVQLVLLLTPAAMPMREAMSDGAATVGMRFLFTVVPIVFAAALLAAGTATRTWLGGGPDRAGRRLAGVEAAVWCLALALAIGTGTDVHRWAEAASLPEEPRGEHTEDGTWARLESAVADTVAAIPAFSGFAARHVDVVDCDYRTPAGLATYRYRLTYELRAADFAAYEAAVAARWAEGDYELTYDGATLEGTRRITAERVDELALQYTGGEDAALHLESACVERVDQTPACLPPQGEPTTDRVEGITCPETG</sequence>
<reference evidence="3" key="1">
    <citation type="submission" date="2016-10" db="EMBL/GenBank/DDBJ databases">
        <authorList>
            <person name="Varghese N."/>
            <person name="Submissions S."/>
        </authorList>
    </citation>
    <scope>NUCLEOTIDE SEQUENCE [LARGE SCALE GENOMIC DNA]</scope>
    <source>
        <strain evidence="3">CGMCC 4.3516</strain>
    </source>
</reference>